<dbReference type="Proteomes" id="UP000054248">
    <property type="component" value="Unassembled WGS sequence"/>
</dbReference>
<feature type="domain" description="SH3" evidence="4">
    <location>
        <begin position="123"/>
        <end position="184"/>
    </location>
</feature>
<reference evidence="6" key="2">
    <citation type="submission" date="2015-01" db="EMBL/GenBank/DDBJ databases">
        <title>Evolutionary Origins and Diversification of the Mycorrhizal Mutualists.</title>
        <authorList>
            <consortium name="DOE Joint Genome Institute"/>
            <consortium name="Mycorrhizal Genomics Consortium"/>
            <person name="Kohler A."/>
            <person name="Kuo A."/>
            <person name="Nagy L.G."/>
            <person name="Floudas D."/>
            <person name="Copeland A."/>
            <person name="Barry K.W."/>
            <person name="Cichocki N."/>
            <person name="Veneault-Fourrey C."/>
            <person name="LaButti K."/>
            <person name="Lindquist E.A."/>
            <person name="Lipzen A."/>
            <person name="Lundell T."/>
            <person name="Morin E."/>
            <person name="Murat C."/>
            <person name="Riley R."/>
            <person name="Ohm R."/>
            <person name="Sun H."/>
            <person name="Tunlid A."/>
            <person name="Henrissat B."/>
            <person name="Grigoriev I.V."/>
            <person name="Hibbett D.S."/>
            <person name="Martin F."/>
        </authorList>
    </citation>
    <scope>NUCLEOTIDE SEQUENCE [LARGE SCALE GENOMIC DNA]</scope>
    <source>
        <strain evidence="6">MUT 4182</strain>
    </source>
</reference>
<accession>A0A0C3MLI1</accession>
<dbReference type="CDD" id="cd00174">
    <property type="entry name" value="SH3"/>
    <property type="match status" value="1"/>
</dbReference>
<dbReference type="SMART" id="SM00326">
    <property type="entry name" value="SH3"/>
    <property type="match status" value="1"/>
</dbReference>
<evidence type="ECO:0000259" key="4">
    <source>
        <dbReference type="PROSITE" id="PS50002"/>
    </source>
</evidence>
<evidence type="ECO:0000313" key="5">
    <source>
        <dbReference type="EMBL" id="KIO34562.1"/>
    </source>
</evidence>
<feature type="region of interest" description="Disordered" evidence="3">
    <location>
        <begin position="213"/>
        <end position="269"/>
    </location>
</feature>
<dbReference type="InterPro" id="IPR001452">
    <property type="entry name" value="SH3_domain"/>
</dbReference>
<evidence type="ECO:0000256" key="1">
    <source>
        <dbReference type="ARBA" id="ARBA00022443"/>
    </source>
</evidence>
<dbReference type="AlphaFoldDB" id="A0A0C3MLI1"/>
<dbReference type="Gene3D" id="2.30.30.40">
    <property type="entry name" value="SH3 Domains"/>
    <property type="match status" value="1"/>
</dbReference>
<keyword evidence="6" id="KW-1185">Reference proteome</keyword>
<dbReference type="GO" id="GO:0033565">
    <property type="term" value="C:ESCRT-0 complex"/>
    <property type="evidence" value="ECO:0007669"/>
    <property type="project" value="TreeGrafter"/>
</dbReference>
<dbReference type="PANTHER" id="PTHR45929">
    <property type="entry name" value="JAK PATHWAY SIGNAL TRANSDUCTION ADAPTOR MOLECULE"/>
    <property type="match status" value="1"/>
</dbReference>
<dbReference type="STRING" id="1051891.A0A0C3MLI1"/>
<dbReference type="PANTHER" id="PTHR45929:SF3">
    <property type="entry name" value="JAK PATHWAY SIGNAL TRANSDUCTION ADAPTOR MOLECULE"/>
    <property type="match status" value="1"/>
</dbReference>
<sequence>MVSNAEIIDFVTSRIVQDIAFLASHNFISKEDEAIIRGRLPNGGIQPQGAMSMPVANPGYQQTSTPAPNGAALTAPAQGGVQGPSPTFPLKHIGGPTPSGAASPVDPSALKRAVPPIPINSPKRPEFCRALWDYNVDYSEPNDLMFRKNDIIEISEETNADWWTGICRGRTGLFPSNHAHKIPYDPHLFSTAPDGGTPPGSQVGTNATLYEKPRYPGQMAAPPSHMGQNAQPAPGTMGPPFQQYPQQQQQQQQQQSPDANGEQKKNKFGKVGGQLGGALVNGVGFGAGAAVGSGIINAIF</sequence>
<dbReference type="PRINTS" id="PR00452">
    <property type="entry name" value="SH3DOMAIN"/>
</dbReference>
<dbReference type="GO" id="GO:0043328">
    <property type="term" value="P:protein transport to vacuole involved in ubiquitin-dependent protein catabolic process via the multivesicular body sorting pathway"/>
    <property type="evidence" value="ECO:0007669"/>
    <property type="project" value="TreeGrafter"/>
</dbReference>
<feature type="region of interest" description="Disordered" evidence="3">
    <location>
        <begin position="189"/>
        <end position="208"/>
    </location>
</feature>
<dbReference type="PROSITE" id="PS50002">
    <property type="entry name" value="SH3"/>
    <property type="match status" value="1"/>
</dbReference>
<dbReference type="HOGENOM" id="CLU_064552_0_0_1"/>
<feature type="compositionally biased region" description="Low complexity" evidence="3">
    <location>
        <begin position="243"/>
        <end position="255"/>
    </location>
</feature>
<dbReference type="InterPro" id="IPR036028">
    <property type="entry name" value="SH3-like_dom_sf"/>
</dbReference>
<evidence type="ECO:0000256" key="3">
    <source>
        <dbReference type="SAM" id="MobiDB-lite"/>
    </source>
</evidence>
<proteinExistence type="predicted"/>
<dbReference type="InterPro" id="IPR050670">
    <property type="entry name" value="STAM"/>
</dbReference>
<reference evidence="5 6" key="1">
    <citation type="submission" date="2014-04" db="EMBL/GenBank/DDBJ databases">
        <authorList>
            <consortium name="DOE Joint Genome Institute"/>
            <person name="Kuo A."/>
            <person name="Girlanda M."/>
            <person name="Perotto S."/>
            <person name="Kohler A."/>
            <person name="Nagy L.G."/>
            <person name="Floudas D."/>
            <person name="Copeland A."/>
            <person name="Barry K.W."/>
            <person name="Cichocki N."/>
            <person name="Veneault-Fourrey C."/>
            <person name="LaButti K."/>
            <person name="Lindquist E.A."/>
            <person name="Lipzen A."/>
            <person name="Lundell T."/>
            <person name="Morin E."/>
            <person name="Murat C."/>
            <person name="Sun H."/>
            <person name="Tunlid A."/>
            <person name="Henrissat B."/>
            <person name="Grigoriev I.V."/>
            <person name="Hibbett D.S."/>
            <person name="Martin F."/>
            <person name="Nordberg H.P."/>
            <person name="Cantor M.N."/>
            <person name="Hua S.X."/>
        </authorList>
    </citation>
    <scope>NUCLEOTIDE SEQUENCE [LARGE SCALE GENOMIC DNA]</scope>
    <source>
        <strain evidence="5 6">MUT 4182</strain>
    </source>
</reference>
<organism evidence="5 6">
    <name type="scientific">Tulasnella calospora MUT 4182</name>
    <dbReference type="NCBI Taxonomy" id="1051891"/>
    <lineage>
        <taxon>Eukaryota</taxon>
        <taxon>Fungi</taxon>
        <taxon>Dikarya</taxon>
        <taxon>Basidiomycota</taxon>
        <taxon>Agaricomycotina</taxon>
        <taxon>Agaricomycetes</taxon>
        <taxon>Cantharellales</taxon>
        <taxon>Tulasnellaceae</taxon>
        <taxon>Tulasnella</taxon>
    </lineage>
</organism>
<evidence type="ECO:0000313" key="6">
    <source>
        <dbReference type="Proteomes" id="UP000054248"/>
    </source>
</evidence>
<dbReference type="EMBL" id="KN822942">
    <property type="protein sequence ID" value="KIO34562.1"/>
    <property type="molecule type" value="Genomic_DNA"/>
</dbReference>
<protein>
    <recommendedName>
        <fullName evidence="4">SH3 domain-containing protein</fullName>
    </recommendedName>
</protein>
<dbReference type="OrthoDB" id="5983572at2759"/>
<keyword evidence="1 2" id="KW-0728">SH3 domain</keyword>
<dbReference type="Pfam" id="PF00018">
    <property type="entry name" value="SH3_1"/>
    <property type="match status" value="1"/>
</dbReference>
<dbReference type="SUPFAM" id="SSF50044">
    <property type="entry name" value="SH3-domain"/>
    <property type="match status" value="1"/>
</dbReference>
<name>A0A0C3MLI1_9AGAM</name>
<evidence type="ECO:0000256" key="2">
    <source>
        <dbReference type="PROSITE-ProRule" id="PRU00192"/>
    </source>
</evidence>
<gene>
    <name evidence="5" type="ORF">M407DRAFT_240442</name>
</gene>
<feature type="compositionally biased region" description="Polar residues" evidence="3">
    <location>
        <begin position="199"/>
        <end position="208"/>
    </location>
</feature>